<dbReference type="Pfam" id="PF00755">
    <property type="entry name" value="Carn_acyltransf"/>
    <property type="match status" value="1"/>
</dbReference>
<comment type="caution">
    <text evidence="10">The sequence shown here is derived from an EMBL/GenBank/DDBJ whole genome shotgun (WGS) entry which is preliminary data.</text>
</comment>
<keyword evidence="2 10" id="KW-0808">Transferase</keyword>
<dbReference type="GO" id="GO:0005737">
    <property type="term" value="C:cytoplasm"/>
    <property type="evidence" value="ECO:0007669"/>
    <property type="project" value="TreeGrafter"/>
</dbReference>
<evidence type="ECO:0000259" key="9">
    <source>
        <dbReference type="Pfam" id="PF00755"/>
    </source>
</evidence>
<dbReference type="GO" id="GO:0043005">
    <property type="term" value="C:neuron projection"/>
    <property type="evidence" value="ECO:0007669"/>
    <property type="project" value="TreeGrafter"/>
</dbReference>
<dbReference type="GO" id="GO:0008292">
    <property type="term" value="P:acetylcholine biosynthetic process"/>
    <property type="evidence" value="ECO:0007669"/>
    <property type="project" value="TreeGrafter"/>
</dbReference>
<dbReference type="AlphaFoldDB" id="A0A4C1YJD8"/>
<organism evidence="10 11">
    <name type="scientific">Eumeta variegata</name>
    <name type="common">Bagworm moth</name>
    <name type="synonym">Eumeta japonica</name>
    <dbReference type="NCBI Taxonomy" id="151549"/>
    <lineage>
        <taxon>Eukaryota</taxon>
        <taxon>Metazoa</taxon>
        <taxon>Ecdysozoa</taxon>
        <taxon>Arthropoda</taxon>
        <taxon>Hexapoda</taxon>
        <taxon>Insecta</taxon>
        <taxon>Pterygota</taxon>
        <taxon>Neoptera</taxon>
        <taxon>Endopterygota</taxon>
        <taxon>Lepidoptera</taxon>
        <taxon>Glossata</taxon>
        <taxon>Ditrysia</taxon>
        <taxon>Tineoidea</taxon>
        <taxon>Psychidae</taxon>
        <taxon>Oiketicinae</taxon>
        <taxon>Eumeta</taxon>
    </lineage>
</organism>
<comment type="similarity">
    <text evidence="1">Belongs to the carnitine/choline acetyltransferase family.</text>
</comment>
<name>A0A4C1YJD8_EUMVA</name>
<dbReference type="InterPro" id="IPR000542">
    <property type="entry name" value="Carn_acyl_trans"/>
</dbReference>
<reference evidence="10 11" key="1">
    <citation type="journal article" date="2019" name="Commun. Biol.">
        <title>The bagworm genome reveals a unique fibroin gene that provides high tensile strength.</title>
        <authorList>
            <person name="Kono N."/>
            <person name="Nakamura H."/>
            <person name="Ohtoshi R."/>
            <person name="Tomita M."/>
            <person name="Numata K."/>
            <person name="Arakawa K."/>
        </authorList>
    </citation>
    <scope>NUCLEOTIDE SEQUENCE [LARGE SCALE GENOMIC DNA]</scope>
</reference>
<dbReference type="Gene3D" id="3.30.559.70">
    <property type="entry name" value="Choline/Carnitine o-acyltransferase, domain 2"/>
    <property type="match status" value="1"/>
</dbReference>
<accession>A0A4C1YJD8</accession>
<evidence type="ECO:0000313" key="11">
    <source>
        <dbReference type="Proteomes" id="UP000299102"/>
    </source>
</evidence>
<evidence type="ECO:0000256" key="7">
    <source>
        <dbReference type="PIRSR" id="PIRSR600542-1"/>
    </source>
</evidence>
<evidence type="ECO:0000256" key="3">
    <source>
        <dbReference type="ARBA" id="ARBA00022979"/>
    </source>
</evidence>
<feature type="active site" description="Proton acceptor" evidence="7">
    <location>
        <position position="38"/>
    </location>
</feature>
<evidence type="ECO:0000256" key="5">
    <source>
        <dbReference type="ARBA" id="ARBA00039091"/>
    </source>
</evidence>
<dbReference type="GO" id="GO:0007274">
    <property type="term" value="P:neuromuscular synaptic transmission"/>
    <property type="evidence" value="ECO:0007669"/>
    <property type="project" value="TreeGrafter"/>
</dbReference>
<dbReference type="PANTHER" id="PTHR22589:SF14">
    <property type="entry name" value="CHOLINE O-ACETYLTRANSFERASE"/>
    <property type="match status" value="1"/>
</dbReference>
<dbReference type="Gene3D" id="3.30.559.10">
    <property type="entry name" value="Chloramphenicol acetyltransferase-like domain"/>
    <property type="match status" value="1"/>
</dbReference>
<dbReference type="InterPro" id="IPR042231">
    <property type="entry name" value="Cho/carn_acyl_trans_2"/>
</dbReference>
<dbReference type="Proteomes" id="UP000299102">
    <property type="component" value="Unassembled WGS sequence"/>
</dbReference>
<dbReference type="SUPFAM" id="SSF52777">
    <property type="entry name" value="CoA-dependent acyltransferases"/>
    <property type="match status" value="2"/>
</dbReference>
<dbReference type="InterPro" id="IPR023213">
    <property type="entry name" value="CAT-like_dom_sf"/>
</dbReference>
<dbReference type="OrthoDB" id="240216at2759"/>
<evidence type="ECO:0000256" key="2">
    <source>
        <dbReference type="ARBA" id="ARBA00022679"/>
    </source>
</evidence>
<dbReference type="PANTHER" id="PTHR22589">
    <property type="entry name" value="CARNITINE O-ACYLTRANSFERASE"/>
    <property type="match status" value="1"/>
</dbReference>
<sequence>MLQMLLASHRQLYRGIYIPLGINLIISSDGTVGMCYEHSAAEGVAVVRLAERALARAEVAPRPAPPPALLPAPVPMRWALTDDMKRTIDQAAADLDRQIADLDCEVFTYRGYGREFMKACRASPDAYIQLAMQYAYYKCVSPSVCTILSSVVEGLPRNMTAFPPPPTDRAPPATPSGSSVRLADGRPMPRLMVAIRGFFFPNAKAYRLRLEAYYKAALSERTSRECFQKFKKEDFDVEDKIAVEGQKFMRM</sequence>
<dbReference type="GO" id="GO:0045202">
    <property type="term" value="C:synapse"/>
    <property type="evidence" value="ECO:0007669"/>
    <property type="project" value="GOC"/>
</dbReference>
<evidence type="ECO:0000256" key="4">
    <source>
        <dbReference type="ARBA" id="ARBA00023315"/>
    </source>
</evidence>
<dbReference type="InterPro" id="IPR039551">
    <property type="entry name" value="Cho/carn_acyl_trans"/>
</dbReference>
<feature type="domain" description="Choline/carnitine acyltransferase" evidence="9">
    <location>
        <begin position="22"/>
        <end position="146"/>
    </location>
</feature>
<dbReference type="STRING" id="151549.A0A4C1YJD8"/>
<keyword evidence="11" id="KW-1185">Reference proteome</keyword>
<protein>
    <recommendedName>
        <fullName evidence="6">Choline O-acetyltransferase</fullName>
        <ecNumber evidence="5">2.3.1.6</ecNumber>
    </recommendedName>
</protein>
<evidence type="ECO:0000256" key="6">
    <source>
        <dbReference type="ARBA" id="ARBA00040495"/>
    </source>
</evidence>
<dbReference type="GO" id="GO:0004102">
    <property type="term" value="F:choline O-acetyltransferase activity"/>
    <property type="evidence" value="ECO:0007669"/>
    <property type="project" value="UniProtKB-EC"/>
</dbReference>
<proteinExistence type="inferred from homology"/>
<dbReference type="EMBL" id="BGZK01001229">
    <property type="protein sequence ID" value="GBP74932.1"/>
    <property type="molecule type" value="Genomic_DNA"/>
</dbReference>
<feature type="region of interest" description="Disordered" evidence="8">
    <location>
        <begin position="159"/>
        <end position="181"/>
    </location>
</feature>
<keyword evidence="4" id="KW-0012">Acyltransferase</keyword>
<evidence type="ECO:0000256" key="8">
    <source>
        <dbReference type="SAM" id="MobiDB-lite"/>
    </source>
</evidence>
<evidence type="ECO:0000313" key="10">
    <source>
        <dbReference type="EMBL" id="GBP74932.1"/>
    </source>
</evidence>
<evidence type="ECO:0000256" key="1">
    <source>
        <dbReference type="ARBA" id="ARBA00005232"/>
    </source>
</evidence>
<dbReference type="Gene3D" id="1.10.10.1450">
    <property type="match status" value="1"/>
</dbReference>
<keyword evidence="3" id="KW-0530">Neurotransmitter biosynthesis</keyword>
<gene>
    <name evidence="10" type="primary">ChAT</name>
    <name evidence="10" type="ORF">EVAR_54254_1</name>
</gene>
<feature type="compositionally biased region" description="Pro residues" evidence="8">
    <location>
        <begin position="162"/>
        <end position="174"/>
    </location>
</feature>
<dbReference type="EC" id="2.3.1.6" evidence="5"/>